<dbReference type="InterPro" id="IPR050426">
    <property type="entry name" value="Glycosyltransferase_28"/>
</dbReference>
<dbReference type="Gene3D" id="3.40.50.2000">
    <property type="entry name" value="Glycogen Phosphorylase B"/>
    <property type="match status" value="2"/>
</dbReference>
<dbReference type="InterPro" id="IPR010610">
    <property type="entry name" value="EryCIII-like_C"/>
</dbReference>
<reference evidence="2 3" key="1">
    <citation type="journal article" date="2018" name="Syst. Appl. Microbiol.">
        <title>Abditibacterium utsteinense sp. nov., the first cultivated member of candidate phylum FBP, isolated from ice-free Antarctic soil samples.</title>
        <authorList>
            <person name="Tahon G."/>
            <person name="Tytgat B."/>
            <person name="Lebbe L."/>
            <person name="Carlier A."/>
            <person name="Willems A."/>
        </authorList>
    </citation>
    <scope>NUCLEOTIDE SEQUENCE [LARGE SCALE GENOMIC DNA]</scope>
    <source>
        <strain evidence="2 3">LMG 29911</strain>
    </source>
</reference>
<keyword evidence="3" id="KW-1185">Reference proteome</keyword>
<dbReference type="Pfam" id="PF06722">
    <property type="entry name" value="EryCIII-like_C"/>
    <property type="match status" value="1"/>
</dbReference>
<gene>
    <name evidence="2" type="ORF">B1R32_103142</name>
</gene>
<dbReference type="EMBL" id="NIGF01000003">
    <property type="protein sequence ID" value="PQV64875.1"/>
    <property type="molecule type" value="Genomic_DNA"/>
</dbReference>
<comment type="caution">
    <text evidence="2">The sequence shown here is derived from an EMBL/GenBank/DDBJ whole genome shotgun (WGS) entry which is preliminary data.</text>
</comment>
<proteinExistence type="predicted"/>
<keyword evidence="2" id="KW-0808">Transferase</keyword>
<dbReference type="Proteomes" id="UP000237684">
    <property type="component" value="Unassembled WGS sequence"/>
</dbReference>
<dbReference type="CDD" id="cd03784">
    <property type="entry name" value="GT1_Gtf-like"/>
    <property type="match status" value="1"/>
</dbReference>
<dbReference type="PANTHER" id="PTHR48050">
    <property type="entry name" value="STEROL 3-BETA-GLUCOSYLTRANSFERASE"/>
    <property type="match status" value="1"/>
</dbReference>
<dbReference type="RefSeq" id="WP_123580360.1">
    <property type="nucleotide sequence ID" value="NZ_NIGF01000003.1"/>
</dbReference>
<evidence type="ECO:0000259" key="1">
    <source>
        <dbReference type="Pfam" id="PF06722"/>
    </source>
</evidence>
<dbReference type="SUPFAM" id="SSF53756">
    <property type="entry name" value="UDP-Glycosyltransferase/glycogen phosphorylase"/>
    <property type="match status" value="1"/>
</dbReference>
<name>A0A2S8SVQ7_9BACT</name>
<evidence type="ECO:0000313" key="3">
    <source>
        <dbReference type="Proteomes" id="UP000237684"/>
    </source>
</evidence>
<dbReference type="AlphaFoldDB" id="A0A2S8SVQ7"/>
<accession>A0A2S8SVQ7</accession>
<dbReference type="InParanoid" id="A0A2S8SVQ7"/>
<dbReference type="PANTHER" id="PTHR48050:SF13">
    <property type="entry name" value="STEROL 3-BETA-GLUCOSYLTRANSFERASE UGT80A2"/>
    <property type="match status" value="1"/>
</dbReference>
<dbReference type="GO" id="GO:0016758">
    <property type="term" value="F:hexosyltransferase activity"/>
    <property type="evidence" value="ECO:0007669"/>
    <property type="project" value="UniProtKB-ARBA"/>
</dbReference>
<organism evidence="2 3">
    <name type="scientific">Abditibacterium utsteinense</name>
    <dbReference type="NCBI Taxonomy" id="1960156"/>
    <lineage>
        <taxon>Bacteria</taxon>
        <taxon>Pseudomonadati</taxon>
        <taxon>Abditibacteriota</taxon>
        <taxon>Abditibacteriia</taxon>
        <taxon>Abditibacteriales</taxon>
        <taxon>Abditibacteriaceae</taxon>
        <taxon>Abditibacterium</taxon>
    </lineage>
</organism>
<dbReference type="FunCoup" id="A0A2S8SVQ7">
    <property type="interactions" value="24"/>
</dbReference>
<dbReference type="InterPro" id="IPR002213">
    <property type="entry name" value="UDP_glucos_trans"/>
</dbReference>
<sequence>MNILFSTFGSLGDLHPYLAVALEAKARGHRPVFATAPKYQAKIEALGLEFRAVRPDLPAENDFSDLARRVMDLKDGPRYLFEEIINPNLRNSYADLLAASEDADVLITHPAVISGPLVAQKMKKKWLSSALAPISLWSKLDPPTPPTVPHLDFLRALGPIWPTIMFTLGRAGTRNWVSNVEKLRDEIGVSSLGHPMFEGQFSPFGTLALFSPLFAPPQRDWPRKTTAAGFCFYDASGISTKNEADSSIVETNSTTVEANWRDWISRGKAPIVFTLGSSAVHDAGDFWTESARVTKNEGARAIFLTARTYQSDSDEILALDYAPHSEIFPLARLIVHQGGAGTTAQALRAGKPQIVTPYAHDQPDNARRLRKLGIALSILQGQFKGKAADEIVSRALNLDAACAKEIGEKMKLENGPRAACEMIESI</sequence>
<feature type="domain" description="Erythromycin biosynthesis protein CIII-like C-terminal" evidence="1">
    <location>
        <begin position="314"/>
        <end position="395"/>
    </location>
</feature>
<dbReference type="GO" id="GO:0008194">
    <property type="term" value="F:UDP-glycosyltransferase activity"/>
    <property type="evidence" value="ECO:0007669"/>
    <property type="project" value="InterPro"/>
</dbReference>
<dbReference type="GO" id="GO:0017000">
    <property type="term" value="P:antibiotic biosynthetic process"/>
    <property type="evidence" value="ECO:0007669"/>
    <property type="project" value="UniProtKB-ARBA"/>
</dbReference>
<evidence type="ECO:0000313" key="2">
    <source>
        <dbReference type="EMBL" id="PQV64875.1"/>
    </source>
</evidence>
<dbReference type="OrthoDB" id="9805366at2"/>
<protein>
    <submittedName>
        <fullName evidence="2">UDP:flavonoid glycosyltransferase YjiC, YdhE family</fullName>
    </submittedName>
</protein>